<gene>
    <name evidence="10" type="ORF">KK062_14365</name>
</gene>
<dbReference type="InterPro" id="IPR036942">
    <property type="entry name" value="Beta-barrel_TonB_sf"/>
</dbReference>
<dbReference type="InterPro" id="IPR037066">
    <property type="entry name" value="Plug_dom_sf"/>
</dbReference>
<comment type="subcellular location">
    <subcellularLocation>
        <location evidence="1 7">Cell outer membrane</location>
        <topology evidence="1 7">Multi-pass membrane protein</topology>
    </subcellularLocation>
</comment>
<keyword evidence="5 7" id="KW-0472">Membrane</keyword>
<dbReference type="EMBL" id="JAHESE010000013">
    <property type="protein sequence ID" value="MBT1709423.1"/>
    <property type="molecule type" value="Genomic_DNA"/>
</dbReference>
<feature type="chain" id="PRO_5042863443" evidence="8">
    <location>
        <begin position="27"/>
        <end position="1003"/>
    </location>
</feature>
<comment type="caution">
    <text evidence="10">The sequence shown here is derived from an EMBL/GenBank/DDBJ whole genome shotgun (WGS) entry which is preliminary data.</text>
</comment>
<evidence type="ECO:0000256" key="4">
    <source>
        <dbReference type="ARBA" id="ARBA00022692"/>
    </source>
</evidence>
<evidence type="ECO:0000256" key="2">
    <source>
        <dbReference type="ARBA" id="ARBA00022448"/>
    </source>
</evidence>
<proteinExistence type="inferred from homology"/>
<keyword evidence="4 7" id="KW-0812">Transmembrane</keyword>
<dbReference type="InterPro" id="IPR039426">
    <property type="entry name" value="TonB-dep_rcpt-like"/>
</dbReference>
<dbReference type="GO" id="GO:0009279">
    <property type="term" value="C:cell outer membrane"/>
    <property type="evidence" value="ECO:0007669"/>
    <property type="project" value="UniProtKB-SubCell"/>
</dbReference>
<dbReference type="NCBIfam" id="TIGR04056">
    <property type="entry name" value="OMP_RagA_SusC"/>
    <property type="match status" value="1"/>
</dbReference>
<dbReference type="Gene3D" id="2.170.130.10">
    <property type="entry name" value="TonB-dependent receptor, plug domain"/>
    <property type="match status" value="1"/>
</dbReference>
<evidence type="ECO:0000256" key="5">
    <source>
        <dbReference type="ARBA" id="ARBA00023136"/>
    </source>
</evidence>
<dbReference type="InterPro" id="IPR023997">
    <property type="entry name" value="TonB-dep_OMP_SusC/RagA_CS"/>
</dbReference>
<sequence length="1003" mass="109774">MPILLLKKLPWGVFCFCLLAAFAAQAQVRTVRGTVRSIDDNSPLPGVNVLIKGTIKGTTTDANGAYSLEVGNDADVLAFSFIGYQSEEVAVGQQTAVDIALTQSVDELTEVIVVGYSEKTKQEITGAVVNLSAERLKSVTTSSVESLLQGKVAGVQVSTLSGAPGSIPQVQVRGASSMGASRGALVVVDGIVGGAYNPNDVESITLLKDAGATALYGSRANSGVLIITTKKGVSEKPVITYKTTLGTRKITTGNFEMMNTEELYETERAMFPGSAQFLALRPRTLLERDYDWVDLSYKDAFVQNHNISARGKSGKVGYYLAGDFYDEEGTLLTTGYKRFNFRSNLDFELSKKIKLTTNLNITRDKTNNSHWRWPYQPFLYLPYDSPYDENGNIRYVDGTTPGFLSRDKNNILQSAQYNDYTGKSFSLNGDAVLTANVTPWLTLQSRNRFAYASYRSDTYEDVKTIEGAAYNGALAYDISDSYSLISTNLIRLQHDFGEHHLGGFVGFEGQYSESENAAGNGIGVPSGIKVPSAVGTPQDINGMHAEGRAMSYLAEVNYDYKDKYFLTGSFRRDGASVFAIDKRWGSFGAVSASWIISGEDFFSGLKDQVTFAKLRGSYGIVGNDNVPPNNDVGVYDFSYQYNGGTAGYPVNIPNPVLAWEQTKTYDVGLEVGLFNRINVAIDGYMKDTDRLLLWVQQPPSQGIARVLRNAGRLKTRGIELGIDGDVVRAGDFRWNVAFNIGTAANEVKALADDGVTQIFVSNDGVKQVIQVGEDVNSWYLPKWVGVNPENGDPQWQTTERDADGNIVGYGVTNQYDVASRSENLQIVGSATPKVFGGLSTTLTYQAFTLSVSSSYQYGNDVYHSTREFVDADGAMFNFNMMKLDDGWSRWRQPGDIATHPKPVFGGNNNSNKASSRYLEDGGFWRIRNITLNYNLPTTLLSKLKLSGANIYVSGDNLFTFTKFSGLDPEVAGYSDNARGITAGLSYFKYPISKQYLVGIQISF</sequence>
<evidence type="ECO:0000259" key="9">
    <source>
        <dbReference type="Pfam" id="PF07715"/>
    </source>
</evidence>
<dbReference type="Gene3D" id="2.40.170.20">
    <property type="entry name" value="TonB-dependent receptor, beta-barrel domain"/>
    <property type="match status" value="1"/>
</dbReference>
<protein>
    <submittedName>
        <fullName evidence="10">SusC/RagA family TonB-linked outer membrane protein</fullName>
    </submittedName>
</protein>
<evidence type="ECO:0000256" key="7">
    <source>
        <dbReference type="PROSITE-ProRule" id="PRU01360"/>
    </source>
</evidence>
<accession>A0AAP2GUE2</accession>
<dbReference type="SUPFAM" id="SSF49464">
    <property type="entry name" value="Carboxypeptidase regulatory domain-like"/>
    <property type="match status" value="1"/>
</dbReference>
<dbReference type="Pfam" id="PF13715">
    <property type="entry name" value="CarbopepD_reg_2"/>
    <property type="match status" value="1"/>
</dbReference>
<dbReference type="AlphaFoldDB" id="A0AAP2GUE2"/>
<keyword evidence="11" id="KW-1185">Reference proteome</keyword>
<keyword evidence="6 7" id="KW-0998">Cell outer membrane</keyword>
<evidence type="ECO:0000256" key="1">
    <source>
        <dbReference type="ARBA" id="ARBA00004571"/>
    </source>
</evidence>
<organism evidence="10 11">
    <name type="scientific">Dawidia cretensis</name>
    <dbReference type="NCBI Taxonomy" id="2782350"/>
    <lineage>
        <taxon>Bacteria</taxon>
        <taxon>Pseudomonadati</taxon>
        <taxon>Bacteroidota</taxon>
        <taxon>Cytophagia</taxon>
        <taxon>Cytophagales</taxon>
        <taxon>Chryseotaleaceae</taxon>
        <taxon>Dawidia</taxon>
    </lineage>
</organism>
<evidence type="ECO:0000256" key="6">
    <source>
        <dbReference type="ARBA" id="ARBA00023237"/>
    </source>
</evidence>
<evidence type="ECO:0000256" key="8">
    <source>
        <dbReference type="SAM" id="SignalP"/>
    </source>
</evidence>
<feature type="signal peptide" evidence="8">
    <location>
        <begin position="1"/>
        <end position="26"/>
    </location>
</feature>
<dbReference type="Gene3D" id="2.60.40.1120">
    <property type="entry name" value="Carboxypeptidase-like, regulatory domain"/>
    <property type="match status" value="1"/>
</dbReference>
<keyword evidence="3 7" id="KW-1134">Transmembrane beta strand</keyword>
<keyword evidence="8" id="KW-0732">Signal</keyword>
<dbReference type="InterPro" id="IPR012910">
    <property type="entry name" value="Plug_dom"/>
</dbReference>
<dbReference type="Pfam" id="PF07715">
    <property type="entry name" value="Plug"/>
    <property type="match status" value="1"/>
</dbReference>
<dbReference type="Proteomes" id="UP001319080">
    <property type="component" value="Unassembled WGS sequence"/>
</dbReference>
<dbReference type="RefSeq" id="WP_254085003.1">
    <property type="nucleotide sequence ID" value="NZ_JAHESE010000013.1"/>
</dbReference>
<dbReference type="NCBIfam" id="TIGR04057">
    <property type="entry name" value="SusC_RagA_signa"/>
    <property type="match status" value="1"/>
</dbReference>
<evidence type="ECO:0000313" key="11">
    <source>
        <dbReference type="Proteomes" id="UP001319080"/>
    </source>
</evidence>
<keyword evidence="2 7" id="KW-0813">Transport</keyword>
<dbReference type="SUPFAM" id="SSF56935">
    <property type="entry name" value="Porins"/>
    <property type="match status" value="1"/>
</dbReference>
<evidence type="ECO:0000256" key="3">
    <source>
        <dbReference type="ARBA" id="ARBA00022452"/>
    </source>
</evidence>
<dbReference type="PROSITE" id="PS52016">
    <property type="entry name" value="TONB_DEPENDENT_REC_3"/>
    <property type="match status" value="1"/>
</dbReference>
<dbReference type="InterPro" id="IPR008969">
    <property type="entry name" value="CarboxyPept-like_regulatory"/>
</dbReference>
<evidence type="ECO:0000313" key="10">
    <source>
        <dbReference type="EMBL" id="MBT1709423.1"/>
    </source>
</evidence>
<reference evidence="10 11" key="1">
    <citation type="submission" date="2021-05" db="EMBL/GenBank/DDBJ databases">
        <title>A Polyphasic approach of four new species of the genus Ohtaekwangia: Ohtaekwangia histidinii sp. nov., Ohtaekwangia cretensis sp. nov., Ohtaekwangia indiensis sp. nov., Ohtaekwangia reichenbachii sp. nov. from diverse environment.</title>
        <authorList>
            <person name="Octaviana S."/>
        </authorList>
    </citation>
    <scope>NUCLEOTIDE SEQUENCE [LARGE SCALE GENOMIC DNA]</scope>
    <source>
        <strain evidence="10 11">PWU5</strain>
    </source>
</reference>
<feature type="domain" description="TonB-dependent receptor plug" evidence="9">
    <location>
        <begin position="121"/>
        <end position="224"/>
    </location>
</feature>
<name>A0AAP2GUE2_9BACT</name>
<dbReference type="InterPro" id="IPR023996">
    <property type="entry name" value="TonB-dep_OMP_SusC/RagA"/>
</dbReference>
<comment type="similarity">
    <text evidence="7">Belongs to the TonB-dependent receptor family.</text>
</comment>